<dbReference type="InterPro" id="IPR032284">
    <property type="entry name" value="RecQ_Zn-bd"/>
</dbReference>
<feature type="region of interest" description="Disordered" evidence="24">
    <location>
        <begin position="1046"/>
        <end position="1094"/>
    </location>
</feature>
<evidence type="ECO:0000256" key="2">
    <source>
        <dbReference type="ARBA" id="ARBA00004123"/>
    </source>
</evidence>
<name>A0A1D1V4H7_RAMVA</name>
<keyword evidence="8" id="KW-0378">Hydrolase</keyword>
<feature type="compositionally biased region" description="Basic residues" evidence="24">
    <location>
        <begin position="1056"/>
        <end position="1065"/>
    </location>
</feature>
<keyword evidence="14" id="KW-0413">Isomerase</keyword>
<dbReference type="GO" id="GO:0016787">
    <property type="term" value="F:hydrolase activity"/>
    <property type="evidence" value="ECO:0007669"/>
    <property type="project" value="UniProtKB-KW"/>
</dbReference>
<feature type="domain" description="Helicase C-terminal" evidence="27">
    <location>
        <begin position="628"/>
        <end position="778"/>
    </location>
</feature>
<keyword evidence="5" id="KW-0479">Metal-binding</keyword>
<keyword evidence="23" id="KW-0175">Coiled coil</keyword>
<dbReference type="Pfam" id="PF00271">
    <property type="entry name" value="Helicase_C"/>
    <property type="match status" value="1"/>
</dbReference>
<dbReference type="Proteomes" id="UP000186922">
    <property type="component" value="Unassembled WGS sequence"/>
</dbReference>
<dbReference type="GO" id="GO:0005524">
    <property type="term" value="F:ATP binding"/>
    <property type="evidence" value="ECO:0007669"/>
    <property type="project" value="UniProtKB-KW"/>
</dbReference>
<keyword evidence="15" id="KW-0539">Nucleus</keyword>
<dbReference type="AlphaFoldDB" id="A0A1D1V4H7"/>
<dbReference type="GO" id="GO:0003677">
    <property type="term" value="F:DNA binding"/>
    <property type="evidence" value="ECO:0007669"/>
    <property type="project" value="UniProtKB-KW"/>
</dbReference>
<feature type="compositionally biased region" description="Polar residues" evidence="24">
    <location>
        <begin position="142"/>
        <end position="157"/>
    </location>
</feature>
<dbReference type="GO" id="GO:0006260">
    <property type="term" value="P:DNA replication"/>
    <property type="evidence" value="ECO:0007669"/>
    <property type="project" value="UniProtKB-KW"/>
</dbReference>
<keyword evidence="4" id="KW-0235">DNA replication</keyword>
<dbReference type="GO" id="GO:0005694">
    <property type="term" value="C:chromosome"/>
    <property type="evidence" value="ECO:0007669"/>
    <property type="project" value="TreeGrafter"/>
</dbReference>
<dbReference type="SUPFAM" id="SSF52540">
    <property type="entry name" value="P-loop containing nucleoside triphosphate hydrolases"/>
    <property type="match status" value="1"/>
</dbReference>
<feature type="compositionally biased region" description="Basic and acidic residues" evidence="24">
    <location>
        <begin position="240"/>
        <end position="256"/>
    </location>
</feature>
<dbReference type="EC" id="5.6.2.4" evidence="17"/>
<accession>A0A1D1V4H7</accession>
<feature type="domain" description="Helicase ATP-binding" evidence="26">
    <location>
        <begin position="430"/>
        <end position="605"/>
    </location>
</feature>
<dbReference type="SUPFAM" id="SSF46785">
    <property type="entry name" value="Winged helix' DNA-binding domain"/>
    <property type="match status" value="1"/>
</dbReference>
<dbReference type="GO" id="GO:0007131">
    <property type="term" value="P:reciprocal meiotic recombination"/>
    <property type="evidence" value="ECO:0007669"/>
    <property type="project" value="UniProtKB-ARBA"/>
</dbReference>
<evidence type="ECO:0000256" key="11">
    <source>
        <dbReference type="ARBA" id="ARBA00022840"/>
    </source>
</evidence>
<protein>
    <recommendedName>
        <fullName evidence="20">RecQ-like DNA helicase BLM</fullName>
        <ecNumber evidence="17">5.6.2.4</ecNumber>
    </recommendedName>
    <alternativeName>
        <fullName evidence="21">Bloom syndrome protein homolog</fullName>
    </alternativeName>
    <alternativeName>
        <fullName evidence="18">DNA 3'-5' helicase BLM</fullName>
    </alternativeName>
    <alternativeName>
        <fullName evidence="22">RecQ helicase homolog</fullName>
    </alternativeName>
</protein>
<evidence type="ECO:0000256" key="22">
    <source>
        <dbReference type="ARBA" id="ARBA00076271"/>
    </source>
</evidence>
<evidence type="ECO:0000256" key="23">
    <source>
        <dbReference type="SAM" id="Coils"/>
    </source>
</evidence>
<evidence type="ECO:0000256" key="6">
    <source>
        <dbReference type="ARBA" id="ARBA00022741"/>
    </source>
</evidence>
<evidence type="ECO:0000256" key="10">
    <source>
        <dbReference type="ARBA" id="ARBA00022833"/>
    </source>
</evidence>
<dbReference type="Pfam" id="PF00270">
    <property type="entry name" value="DEAD"/>
    <property type="match status" value="1"/>
</dbReference>
<feature type="compositionally biased region" description="Basic and acidic residues" evidence="24">
    <location>
        <begin position="1046"/>
        <end position="1055"/>
    </location>
</feature>
<feature type="compositionally biased region" description="Polar residues" evidence="24">
    <location>
        <begin position="1209"/>
        <end position="1231"/>
    </location>
</feature>
<keyword evidence="9" id="KW-0347">Helicase</keyword>
<evidence type="ECO:0000256" key="7">
    <source>
        <dbReference type="ARBA" id="ARBA00022763"/>
    </source>
</evidence>
<feature type="compositionally biased region" description="Basic and acidic residues" evidence="24">
    <location>
        <begin position="125"/>
        <end position="138"/>
    </location>
</feature>
<dbReference type="CDD" id="cd18794">
    <property type="entry name" value="SF2_C_RecQ"/>
    <property type="match status" value="1"/>
</dbReference>
<dbReference type="EMBL" id="BDGG01000003">
    <property type="protein sequence ID" value="GAU95820.1"/>
    <property type="molecule type" value="Genomic_DNA"/>
</dbReference>
<dbReference type="FunFam" id="3.40.50.300:FF:000340">
    <property type="entry name" value="Bloom syndrome, RecQ helicase"/>
    <property type="match status" value="1"/>
</dbReference>
<feature type="compositionally biased region" description="Acidic residues" evidence="24">
    <location>
        <begin position="173"/>
        <end position="182"/>
    </location>
</feature>
<keyword evidence="6" id="KW-0547">Nucleotide-binding</keyword>
<evidence type="ECO:0000256" key="24">
    <source>
        <dbReference type="SAM" id="MobiDB-lite"/>
    </source>
</evidence>
<feature type="compositionally biased region" description="Basic residues" evidence="24">
    <location>
        <begin position="1157"/>
        <end position="1166"/>
    </location>
</feature>
<dbReference type="FunFam" id="3.40.50.300:FF:000537">
    <property type="entry name" value="Bloom syndrome RecQ-like helicase"/>
    <property type="match status" value="1"/>
</dbReference>
<evidence type="ECO:0000313" key="28">
    <source>
        <dbReference type="EMBL" id="GAU95820.1"/>
    </source>
</evidence>
<evidence type="ECO:0000259" key="25">
    <source>
        <dbReference type="PROSITE" id="PS50967"/>
    </source>
</evidence>
<comment type="catalytic activity">
    <reaction evidence="16">
        <text>Couples ATP hydrolysis with the unwinding of duplex DNA by translocating in the 3'-5' direction.</text>
        <dbReference type="EC" id="5.6.2.4"/>
    </reaction>
</comment>
<keyword evidence="11" id="KW-0067">ATP-binding</keyword>
<dbReference type="PROSITE" id="PS51192">
    <property type="entry name" value="HELICASE_ATP_BIND_1"/>
    <property type="match status" value="1"/>
</dbReference>
<evidence type="ECO:0000256" key="20">
    <source>
        <dbReference type="ARBA" id="ARBA00073450"/>
    </source>
</evidence>
<dbReference type="InterPro" id="IPR014001">
    <property type="entry name" value="Helicase_ATP-bd"/>
</dbReference>
<feature type="compositionally biased region" description="Polar residues" evidence="24">
    <location>
        <begin position="281"/>
        <end position="302"/>
    </location>
</feature>
<dbReference type="Gene3D" id="3.40.50.300">
    <property type="entry name" value="P-loop containing nucleotide triphosphate hydrolases"/>
    <property type="match status" value="2"/>
</dbReference>
<dbReference type="NCBIfam" id="TIGR00614">
    <property type="entry name" value="recQ_fam"/>
    <property type="match status" value="1"/>
</dbReference>
<reference evidence="28 29" key="1">
    <citation type="journal article" date="2016" name="Nat. Commun.">
        <title>Extremotolerant tardigrade genome and improved radiotolerance of human cultured cells by tardigrade-unique protein.</title>
        <authorList>
            <person name="Hashimoto T."/>
            <person name="Horikawa D.D."/>
            <person name="Saito Y."/>
            <person name="Kuwahara H."/>
            <person name="Kozuka-Hata H."/>
            <person name="Shin-I T."/>
            <person name="Minakuchi Y."/>
            <person name="Ohishi K."/>
            <person name="Motoyama A."/>
            <person name="Aizu T."/>
            <person name="Enomoto A."/>
            <person name="Kondo K."/>
            <person name="Tanaka S."/>
            <person name="Hara Y."/>
            <person name="Koshikawa S."/>
            <person name="Sagara H."/>
            <person name="Miura T."/>
            <person name="Yokobori S."/>
            <person name="Miyagawa K."/>
            <person name="Suzuki Y."/>
            <person name="Kubo T."/>
            <person name="Oyama M."/>
            <person name="Kohara Y."/>
            <person name="Fujiyama A."/>
            <person name="Arakawa K."/>
            <person name="Katayama T."/>
            <person name="Toyoda A."/>
            <person name="Kunieda T."/>
        </authorList>
    </citation>
    <scope>NUCLEOTIDE SEQUENCE [LARGE SCALE GENOMIC DNA]</scope>
    <source>
        <strain evidence="28 29">YOKOZUNA-1</strain>
    </source>
</reference>
<dbReference type="GO" id="GO:0043138">
    <property type="term" value="F:3'-5' DNA helicase activity"/>
    <property type="evidence" value="ECO:0007669"/>
    <property type="project" value="UniProtKB-EC"/>
</dbReference>
<keyword evidence="7" id="KW-0227">DNA damage</keyword>
<feature type="region of interest" description="Disordered" evidence="24">
    <location>
        <begin position="1107"/>
        <end position="1259"/>
    </location>
</feature>
<dbReference type="GO" id="GO:0000724">
    <property type="term" value="P:double-strand break repair via homologous recombination"/>
    <property type="evidence" value="ECO:0007669"/>
    <property type="project" value="TreeGrafter"/>
</dbReference>
<evidence type="ECO:0000256" key="21">
    <source>
        <dbReference type="ARBA" id="ARBA00076065"/>
    </source>
</evidence>
<dbReference type="GO" id="GO:0009378">
    <property type="term" value="F:four-way junction helicase activity"/>
    <property type="evidence" value="ECO:0007669"/>
    <property type="project" value="TreeGrafter"/>
</dbReference>
<evidence type="ECO:0000256" key="4">
    <source>
        <dbReference type="ARBA" id="ARBA00022705"/>
    </source>
</evidence>
<organism evidence="28 29">
    <name type="scientific">Ramazzottius varieornatus</name>
    <name type="common">Water bear</name>
    <name type="synonym">Tardigrade</name>
    <dbReference type="NCBI Taxonomy" id="947166"/>
    <lineage>
        <taxon>Eukaryota</taxon>
        <taxon>Metazoa</taxon>
        <taxon>Ecdysozoa</taxon>
        <taxon>Tardigrada</taxon>
        <taxon>Eutardigrada</taxon>
        <taxon>Parachela</taxon>
        <taxon>Hypsibioidea</taxon>
        <taxon>Ramazzottiidae</taxon>
        <taxon>Ramazzottius</taxon>
    </lineage>
</organism>
<dbReference type="PROSITE" id="PS51194">
    <property type="entry name" value="HELICASE_CTER"/>
    <property type="match status" value="1"/>
</dbReference>
<evidence type="ECO:0000256" key="13">
    <source>
        <dbReference type="ARBA" id="ARBA00023204"/>
    </source>
</evidence>
<comment type="subcellular location">
    <subcellularLocation>
        <location evidence="2">Nucleus</location>
    </subcellularLocation>
</comment>
<feature type="domain" description="HRDC" evidence="25">
    <location>
        <begin position="962"/>
        <end position="1042"/>
    </location>
</feature>
<evidence type="ECO:0000259" key="27">
    <source>
        <dbReference type="PROSITE" id="PS51194"/>
    </source>
</evidence>
<evidence type="ECO:0000256" key="16">
    <source>
        <dbReference type="ARBA" id="ARBA00034617"/>
    </source>
</evidence>
<comment type="cofactor">
    <cofactor evidence="1">
        <name>Zn(2+)</name>
        <dbReference type="ChEBI" id="CHEBI:29105"/>
    </cofactor>
</comment>
<dbReference type="Pfam" id="PF16124">
    <property type="entry name" value="RecQ_Zn_bind"/>
    <property type="match status" value="1"/>
</dbReference>
<proteinExistence type="inferred from homology"/>
<keyword evidence="12" id="KW-0238">DNA-binding</keyword>
<dbReference type="PANTHER" id="PTHR13710:SF153">
    <property type="entry name" value="RECQ-LIKE DNA HELICASE BLM"/>
    <property type="match status" value="1"/>
</dbReference>
<dbReference type="Pfam" id="PF09382">
    <property type="entry name" value="RQC"/>
    <property type="match status" value="1"/>
</dbReference>
<dbReference type="PROSITE" id="PS50967">
    <property type="entry name" value="HRDC"/>
    <property type="match status" value="1"/>
</dbReference>
<feature type="compositionally biased region" description="Polar residues" evidence="24">
    <location>
        <begin position="199"/>
        <end position="209"/>
    </location>
</feature>
<evidence type="ECO:0000256" key="1">
    <source>
        <dbReference type="ARBA" id="ARBA00001947"/>
    </source>
</evidence>
<evidence type="ECO:0000256" key="17">
    <source>
        <dbReference type="ARBA" id="ARBA00034808"/>
    </source>
</evidence>
<dbReference type="STRING" id="947166.A0A1D1V4H7"/>
<feature type="coiled-coil region" evidence="23">
    <location>
        <begin position="21"/>
        <end position="76"/>
    </location>
</feature>
<evidence type="ECO:0000256" key="9">
    <source>
        <dbReference type="ARBA" id="ARBA00022806"/>
    </source>
</evidence>
<dbReference type="GO" id="GO:0005737">
    <property type="term" value="C:cytoplasm"/>
    <property type="evidence" value="ECO:0007669"/>
    <property type="project" value="TreeGrafter"/>
</dbReference>
<dbReference type="GO" id="GO:0005634">
    <property type="term" value="C:nucleus"/>
    <property type="evidence" value="ECO:0007669"/>
    <property type="project" value="UniProtKB-SubCell"/>
</dbReference>
<evidence type="ECO:0000256" key="19">
    <source>
        <dbReference type="ARBA" id="ARBA00049360"/>
    </source>
</evidence>
<evidence type="ECO:0000256" key="3">
    <source>
        <dbReference type="ARBA" id="ARBA00005446"/>
    </source>
</evidence>
<keyword evidence="29" id="KW-1185">Reference proteome</keyword>
<dbReference type="GO" id="GO:0046872">
    <property type="term" value="F:metal ion binding"/>
    <property type="evidence" value="ECO:0007669"/>
    <property type="project" value="UniProtKB-KW"/>
</dbReference>
<dbReference type="SMART" id="SM00956">
    <property type="entry name" value="RQC"/>
    <property type="match status" value="1"/>
</dbReference>
<evidence type="ECO:0000256" key="5">
    <source>
        <dbReference type="ARBA" id="ARBA00022723"/>
    </source>
</evidence>
<dbReference type="InterPro" id="IPR011545">
    <property type="entry name" value="DEAD/DEAH_box_helicase_dom"/>
</dbReference>
<evidence type="ECO:0000256" key="14">
    <source>
        <dbReference type="ARBA" id="ARBA00023235"/>
    </source>
</evidence>
<evidence type="ECO:0000256" key="15">
    <source>
        <dbReference type="ARBA" id="ARBA00023242"/>
    </source>
</evidence>
<dbReference type="Gene3D" id="1.10.150.80">
    <property type="entry name" value="HRDC domain"/>
    <property type="match status" value="1"/>
</dbReference>
<dbReference type="InterPro" id="IPR002121">
    <property type="entry name" value="HRDC_dom"/>
</dbReference>
<comment type="caution">
    <text evidence="28">The sequence shown here is derived from an EMBL/GenBank/DDBJ whole genome shotgun (WGS) entry which is preliminary data.</text>
</comment>
<dbReference type="SUPFAM" id="SSF47819">
    <property type="entry name" value="HRDC-like"/>
    <property type="match status" value="1"/>
</dbReference>
<dbReference type="InterPro" id="IPR018982">
    <property type="entry name" value="RQC_domain"/>
</dbReference>
<dbReference type="InterPro" id="IPR036390">
    <property type="entry name" value="WH_DNA-bd_sf"/>
</dbReference>
<dbReference type="InterPro" id="IPR044876">
    <property type="entry name" value="HRDC_dom_sf"/>
</dbReference>
<dbReference type="SMART" id="SM00341">
    <property type="entry name" value="HRDC"/>
    <property type="match status" value="1"/>
</dbReference>
<dbReference type="Pfam" id="PF00570">
    <property type="entry name" value="HRDC"/>
    <property type="match status" value="1"/>
</dbReference>
<dbReference type="InterPro" id="IPR001650">
    <property type="entry name" value="Helicase_C-like"/>
</dbReference>
<dbReference type="InterPro" id="IPR027417">
    <property type="entry name" value="P-loop_NTPase"/>
</dbReference>
<dbReference type="SMART" id="SM00490">
    <property type="entry name" value="HELICc"/>
    <property type="match status" value="1"/>
</dbReference>
<dbReference type="InterPro" id="IPR004589">
    <property type="entry name" value="DNA_helicase_ATP-dep_RecQ"/>
</dbReference>
<dbReference type="InterPro" id="IPR036388">
    <property type="entry name" value="WH-like_DNA-bd_sf"/>
</dbReference>
<sequence>MDIKFEIPETQLEDDVSAHSLDDLYILLKKLESSHEDLKRRNVSLTTSVHVLRTEFKQLHSENKRLSTEINTLKLNTPISAQNQPSLFNFSRQNSSSVLSESKVGNIPAEAPKVESSPPSSSPFLRRESLQDTKRSSEKTAAASSPVFQTSTTSSFLQKPKPAVRNQPSPSIYDDEDDDDAREEAAKKIPAEEFAPIETHSSPSTTHNTGHVPAEKEPQLTNEDLDNEWAFDEDLNLDPDGEHDFWRDNDPNDHNIQENAEDVADPPAETPHKAYPFPPAATSTFSSLQKPANVLQKPSSRPSVELTPGSSTSTVSFASTSASSAFLTPIAPYLQKPKEVKNTRPSVYEDDGPVVTPLRSSIFQKPQTSPAFSLASQSQSCVAKFKGDFQDDGSTGRFDGHKFPHSAKLQDTFKKTFGLHHFRYNQLQAINAALLGEDCFILMPTGGGKSLCYQLPALCLAGVTMVISPLRSLIQDQTQHLQFLNINAKALSSDVPADEQNAIFRDIQSVDPHIKLLYVTPEKVTQSEKLKSAIKTLYDNGRLNRFVIDEAHCVSQWGHDFRPDYKQLSSLRKTFRDVPMMALTATANPRVRGDILTQLGMRNPKWFMQSFNRSNLKYELRPKIAKNAQQELIDIIQTEFRNQSGIVYCLSKNDCDELAKALRHAEINAVSYHAGLGDSVRSETQKDWTRNKVKIVCATIAFGMGIDKPDVRFVVHYSLPKSIEGYYQETGRAGRDGKPATCILFYSYVDAQRNRKLIMRDDNHGTHQTRSVHLENLKRVVQFCENKSDCRRAMLLEYFGEVFDRNQCKRDPRFVCDNCQAEDKFEAKDVTEEARAVVRNLKAYGVGSRNKNMTLIQLGDILKGSNNKKTQQFMELDIYGLGVAKFSRTDLDSFVRKLVVEEVLEEEVVTLKLRTGNTVCCYIKLGKKADALLSGRFGMSIHSEKDGGKKKAVAQNKITPLETIEEDCYLELTEWLRGLAERHGVAPTAIFSMNTLNDIARELPANDEELMTIDGVTENKLTIARETLMPILESYRERRRQLLAEEAREAAEPKTRKSTAKKPKKTAASPAKKMTKPRARALESSDDEEPHTADSSIICIEDSDEENVEEGCDNFSSPYFASTKPAGAGRKRPSPSTTSGTAKKRFRGGKNSSAGIKKARKPKAAKGTKGAQGTSSGWTDRSNKNSGNSYTYASSNNPPIFTGRLEGTLQRNSNTSGGFGTNVSNRSSDTISMLRKPQAAPKVSTCTGIGKDWMMPPPK</sequence>
<dbReference type="SMART" id="SM00487">
    <property type="entry name" value="DEXDc"/>
    <property type="match status" value="1"/>
</dbReference>
<evidence type="ECO:0000259" key="26">
    <source>
        <dbReference type="PROSITE" id="PS51192"/>
    </source>
</evidence>
<comment type="catalytic activity">
    <reaction evidence="19">
        <text>ATP + H2O = ADP + phosphate + H(+)</text>
        <dbReference type="Rhea" id="RHEA:13065"/>
        <dbReference type="ChEBI" id="CHEBI:15377"/>
        <dbReference type="ChEBI" id="CHEBI:15378"/>
        <dbReference type="ChEBI" id="CHEBI:30616"/>
        <dbReference type="ChEBI" id="CHEBI:43474"/>
        <dbReference type="ChEBI" id="CHEBI:456216"/>
    </reaction>
</comment>
<feature type="compositionally biased region" description="Acidic residues" evidence="24">
    <location>
        <begin position="223"/>
        <end position="239"/>
    </location>
</feature>
<feature type="region of interest" description="Disordered" evidence="24">
    <location>
        <begin position="99"/>
        <end position="313"/>
    </location>
</feature>
<dbReference type="OrthoDB" id="10261556at2759"/>
<feature type="compositionally biased region" description="Polar residues" evidence="24">
    <location>
        <begin position="1171"/>
        <end position="1199"/>
    </location>
</feature>
<evidence type="ECO:0000256" key="8">
    <source>
        <dbReference type="ARBA" id="ARBA00022801"/>
    </source>
</evidence>
<gene>
    <name evidence="28" type="primary">RvY_07369-1</name>
    <name evidence="28" type="synonym">RvY_07369.1</name>
    <name evidence="28" type="ORF">RvY_07369</name>
</gene>
<evidence type="ECO:0000256" key="18">
    <source>
        <dbReference type="ARBA" id="ARBA00044542"/>
    </source>
</evidence>
<evidence type="ECO:0000313" key="29">
    <source>
        <dbReference type="Proteomes" id="UP000186922"/>
    </source>
</evidence>
<comment type="similarity">
    <text evidence="3">Belongs to the helicase family. RecQ subfamily.</text>
</comment>
<dbReference type="InterPro" id="IPR010997">
    <property type="entry name" value="HRDC-like_sf"/>
</dbReference>
<keyword evidence="10" id="KW-0862">Zinc</keyword>
<keyword evidence="13" id="KW-0234">DNA repair</keyword>
<evidence type="ECO:0000256" key="12">
    <source>
        <dbReference type="ARBA" id="ARBA00023125"/>
    </source>
</evidence>
<dbReference type="Gene3D" id="1.10.10.10">
    <property type="entry name" value="Winged helix-like DNA-binding domain superfamily/Winged helix DNA-binding domain"/>
    <property type="match status" value="1"/>
</dbReference>
<dbReference type="PANTHER" id="PTHR13710">
    <property type="entry name" value="DNA HELICASE RECQ FAMILY MEMBER"/>
    <property type="match status" value="1"/>
</dbReference>